<accession>A0A8S5RRV3</accession>
<name>A0A8S5RRV3_9CAUD</name>
<dbReference type="EMBL" id="BK057795">
    <property type="protein sequence ID" value="DAE92215.1"/>
    <property type="molecule type" value="Genomic_DNA"/>
</dbReference>
<proteinExistence type="predicted"/>
<sequence length="70" mass="7966">MLKKDIEVGRILYWNTTGANNSKISLKCEVIDVGKIWIWVHVCGCLAYNNLAINDLSIKPLHRVTNNNLK</sequence>
<reference evidence="1" key="1">
    <citation type="journal article" date="2021" name="Proc. Natl. Acad. Sci. U.S.A.">
        <title>A Catalog of Tens of Thousands of Viruses from Human Metagenomes Reveals Hidden Associations with Chronic Diseases.</title>
        <authorList>
            <person name="Tisza M.J."/>
            <person name="Buck C.B."/>
        </authorList>
    </citation>
    <scope>NUCLEOTIDE SEQUENCE</scope>
    <source>
        <strain evidence="1">CtES717</strain>
    </source>
</reference>
<protein>
    <submittedName>
        <fullName evidence="1">Uncharacterized protein</fullName>
    </submittedName>
</protein>
<evidence type="ECO:0000313" key="1">
    <source>
        <dbReference type="EMBL" id="DAE92215.1"/>
    </source>
</evidence>
<organism evidence="1">
    <name type="scientific">Siphoviridae sp. ctES717</name>
    <dbReference type="NCBI Taxonomy" id="2827564"/>
    <lineage>
        <taxon>Viruses</taxon>
        <taxon>Duplodnaviria</taxon>
        <taxon>Heunggongvirae</taxon>
        <taxon>Uroviricota</taxon>
        <taxon>Caudoviricetes</taxon>
    </lineage>
</organism>